<dbReference type="AlphaFoldDB" id="A0A0G4MIK0"/>
<dbReference type="Proteomes" id="UP000045706">
    <property type="component" value="Unassembled WGS sequence"/>
</dbReference>
<reference evidence="2" key="1">
    <citation type="submission" date="2015-05" db="EMBL/GenBank/DDBJ databases">
        <authorList>
            <person name="Fogelqvist Johan"/>
        </authorList>
    </citation>
    <scope>NUCLEOTIDE SEQUENCE [LARGE SCALE GENOMIC DNA]</scope>
</reference>
<evidence type="ECO:0000313" key="2">
    <source>
        <dbReference type="Proteomes" id="UP000045706"/>
    </source>
</evidence>
<accession>A0A0G4MIK0</accession>
<evidence type="ECO:0000313" key="1">
    <source>
        <dbReference type="EMBL" id="CRK34108.1"/>
    </source>
</evidence>
<gene>
    <name evidence="1" type="ORF">BN1723_014825</name>
</gene>
<protein>
    <submittedName>
        <fullName evidence="1">Uncharacterized protein</fullName>
    </submittedName>
</protein>
<dbReference type="EMBL" id="CVQI01026446">
    <property type="protein sequence ID" value="CRK34108.1"/>
    <property type="molecule type" value="Genomic_DNA"/>
</dbReference>
<organism evidence="1 2">
    <name type="scientific">Verticillium longisporum</name>
    <name type="common">Verticillium dahliae var. longisporum</name>
    <dbReference type="NCBI Taxonomy" id="100787"/>
    <lineage>
        <taxon>Eukaryota</taxon>
        <taxon>Fungi</taxon>
        <taxon>Dikarya</taxon>
        <taxon>Ascomycota</taxon>
        <taxon>Pezizomycotina</taxon>
        <taxon>Sordariomycetes</taxon>
        <taxon>Hypocreomycetidae</taxon>
        <taxon>Glomerellales</taxon>
        <taxon>Plectosphaerellaceae</taxon>
        <taxon>Verticillium</taxon>
    </lineage>
</organism>
<proteinExistence type="predicted"/>
<sequence length="71" mass="7770">MRLPRRRGDAFTYQRALRCKSVSVLALSKRIGPVNITCCAALALFGLTHGMTKGSRKGMVESLCHEPHGDV</sequence>
<name>A0A0G4MIK0_VERLO</name>